<comment type="caution">
    <text evidence="3">The sequence shown here is derived from an EMBL/GenBank/DDBJ whole genome shotgun (WGS) entry which is preliminary data.</text>
</comment>
<evidence type="ECO:0000259" key="2">
    <source>
        <dbReference type="Pfam" id="PF24564"/>
    </source>
</evidence>
<dbReference type="Pfam" id="PF24564">
    <property type="entry name" value="DUF7605"/>
    <property type="match status" value="1"/>
</dbReference>
<dbReference type="PANTHER" id="PTHR36681:SF3">
    <property type="entry name" value="NUCLEAR GTPASE, GERMINAL CENTER-ASSOCIATED, TANDEM DUPLICATE 3"/>
    <property type="match status" value="1"/>
</dbReference>
<dbReference type="EMBL" id="JAVHJO010000008">
    <property type="protein sequence ID" value="KAK6538202.1"/>
    <property type="molecule type" value="Genomic_DNA"/>
</dbReference>
<feature type="domain" description="DUF7605" evidence="2">
    <location>
        <begin position="816"/>
        <end position="977"/>
    </location>
</feature>
<dbReference type="PANTHER" id="PTHR36681">
    <property type="entry name" value="NUCLEAR GTPASE, GERMINAL CENTER-ASSOCIATED, TANDEM DUPLICATE 3"/>
    <property type="match status" value="1"/>
</dbReference>
<dbReference type="Proteomes" id="UP001365542">
    <property type="component" value="Unassembled WGS sequence"/>
</dbReference>
<keyword evidence="4" id="KW-1185">Reference proteome</keyword>
<name>A0AAV9X7Z7_9PEZI</name>
<organism evidence="3 4">
    <name type="scientific">Orbilia ellipsospora</name>
    <dbReference type="NCBI Taxonomy" id="2528407"/>
    <lineage>
        <taxon>Eukaryota</taxon>
        <taxon>Fungi</taxon>
        <taxon>Dikarya</taxon>
        <taxon>Ascomycota</taxon>
        <taxon>Pezizomycotina</taxon>
        <taxon>Orbiliomycetes</taxon>
        <taxon>Orbiliales</taxon>
        <taxon>Orbiliaceae</taxon>
        <taxon>Orbilia</taxon>
    </lineage>
</organism>
<dbReference type="AlphaFoldDB" id="A0AAV9X7Z7"/>
<dbReference type="InterPro" id="IPR056024">
    <property type="entry name" value="DUF7605"/>
</dbReference>
<protein>
    <recommendedName>
        <fullName evidence="2">DUF7605 domain-containing protein</fullName>
    </recommendedName>
</protein>
<accession>A0AAV9X7Z7</accession>
<feature type="compositionally biased region" description="Basic and acidic residues" evidence="1">
    <location>
        <begin position="43"/>
        <end position="65"/>
    </location>
</feature>
<gene>
    <name evidence="3" type="ORF">TWF694_011083</name>
</gene>
<feature type="region of interest" description="Disordered" evidence="1">
    <location>
        <begin position="1"/>
        <end position="137"/>
    </location>
</feature>
<evidence type="ECO:0000256" key="1">
    <source>
        <dbReference type="SAM" id="MobiDB-lite"/>
    </source>
</evidence>
<reference evidence="3 4" key="1">
    <citation type="submission" date="2019-10" db="EMBL/GenBank/DDBJ databases">
        <authorList>
            <person name="Palmer J.M."/>
        </authorList>
    </citation>
    <scope>NUCLEOTIDE SEQUENCE [LARGE SCALE GENOMIC DNA]</scope>
    <source>
        <strain evidence="3 4">TWF694</strain>
    </source>
</reference>
<proteinExistence type="predicted"/>
<dbReference type="Gene3D" id="3.40.50.300">
    <property type="entry name" value="P-loop containing nucleotide triphosphate hydrolases"/>
    <property type="match status" value="1"/>
</dbReference>
<evidence type="ECO:0000313" key="3">
    <source>
        <dbReference type="EMBL" id="KAK6538202.1"/>
    </source>
</evidence>
<feature type="compositionally biased region" description="Polar residues" evidence="1">
    <location>
        <begin position="115"/>
        <end position="137"/>
    </location>
</feature>
<evidence type="ECO:0000313" key="4">
    <source>
        <dbReference type="Proteomes" id="UP001365542"/>
    </source>
</evidence>
<dbReference type="InterPro" id="IPR027417">
    <property type="entry name" value="P-loop_NTPase"/>
</dbReference>
<dbReference type="SUPFAM" id="SSF52540">
    <property type="entry name" value="P-loop containing nucleoside triphosphate hydrolases"/>
    <property type="match status" value="1"/>
</dbReference>
<sequence length="1075" mass="123064">MDDRQPYIYRTPSKRRRATSRSPRDYGSPTKHPLSGSNAIPVSEKRSMVDRSGRLIEPKYRRHSELVLPVKRKRSKDSLYPASTSPFSPKIPSEREVVLSSYGPNDEAYPPPTQSPRAPTSPNFDTGYSRSIESGKQSSKAHVQYQFQFAIDSSPLDALTKLSKKATEGNSIADLELELDSPLTNLCISESSLSLPLSDHMLTEGTPQSNEQLDFLNLRTEEAFRDSLDSSLSSASSNTNFKTTSTLIAREYLRNKVNELRKLHQKFMPPVNTIHQGHPIEYNALGDYLLTAVNCLNPPSNQYEALISFVSKRESGKSTLLNALLDVNDLIPTGDDRICGRVILEFAKAVRDHPKYSIEVHFISQAEFKEEAKMLWTELDSNPADPKNRWQEANSRKGKAAFNRFNLLFPGRRFRSLIELNDAIEDFDRLLESTCRDGFLSFHSNNEIQCAARLRELFANLRSKTLNPEYCMAIKRIRVYLDSDILNSGAILADIPGIDDPLTLSTINQKYMAKVQELVIIIDARILISNPTLESMKRVGYEEMVQIDKRGRATMVVTFADQIDDGEYLEFFKNDSSFIEEFNRLHDGIRGLATHSTVSRQQTKKLEEAWIVEAIKVEQHSPNWAEIEKLEQELQSLCSGKLDIYLESELPNVFFRLFGTSRIQFTTFKPSTFEYLEMRRSGILECHKRDHSSNEAITALREWIGDLTYPRHHRVIVTRLNNLETLLKKLLLWTEVESLAMSEELGVAIYNIFSKDLALFSAVSLLNYWKFMTEIGREYEGDIIAVMEDLVTQSNKVIAESAQIAVEILENTPESYSTVKAICRGNGEIYGSTDWNKDFLEHLATNIKRDWEDACDHTRSIFGQYLDTIQDSLRVLEDKLITQIKREVENTHIFETFESWIRLDLKCLDGITTKRLREEAPQIHYHFRLAARKFLLPDCLQKLMIEIYQKTKDVKGSGARSKIIDRIKRSILDEGIFDKLGDLILQDIANIRQMIQSAFRGVAKEIPDKLNSDLLYLPEVEASAEWPKSTLFMNQILKPVLEEFALRLEDTINNADKLTMRHIQDLRDKGARAFR</sequence>